<proteinExistence type="predicted"/>
<comment type="caution">
    <text evidence="2">The sequence shown here is derived from an EMBL/GenBank/DDBJ whole genome shotgun (WGS) entry which is preliminary data.</text>
</comment>
<dbReference type="PANTHER" id="PTHR10885">
    <property type="entry name" value="ISOPENTENYL-DIPHOSPHATE DELTA-ISOMERASE"/>
    <property type="match status" value="1"/>
</dbReference>
<evidence type="ECO:0000313" key="2">
    <source>
        <dbReference type="EMBL" id="MFB5190694.1"/>
    </source>
</evidence>
<dbReference type="Pfam" id="PF00293">
    <property type="entry name" value="NUDIX"/>
    <property type="match status" value="1"/>
</dbReference>
<dbReference type="RefSeq" id="WP_275474693.1">
    <property type="nucleotide sequence ID" value="NZ_CP162940.1"/>
</dbReference>
<dbReference type="Gene3D" id="3.90.79.10">
    <property type="entry name" value="Nucleoside Triphosphate Pyrophosphohydrolase"/>
    <property type="match status" value="1"/>
</dbReference>
<evidence type="ECO:0000259" key="1">
    <source>
        <dbReference type="PROSITE" id="PS51462"/>
    </source>
</evidence>
<evidence type="ECO:0000313" key="3">
    <source>
        <dbReference type="Proteomes" id="UP001579974"/>
    </source>
</evidence>
<sequence length="209" mass="23510">MEELIDIYDEDLHHIGVATREEVHAKGYWHQTFHCWVVLIQAGIPYVVLQKRHPTKDTNPNKLDVSCAGHLSAGEQISDGVRELHEELGLMVAFGALHPIDVVHVEARYKDIIDLEACHVFLHVAQCELADLRPQLDEILGLYLARLTDIIALFSEHATSIELSGYDVTPSGDRVDHVYHAAKGDFVRHTVDYYVDTLNAISKLIAQTN</sequence>
<organism evidence="2 3">
    <name type="scientific">Alicyclobacillus fastidiosus</name>
    <dbReference type="NCBI Taxonomy" id="392011"/>
    <lineage>
        <taxon>Bacteria</taxon>
        <taxon>Bacillati</taxon>
        <taxon>Bacillota</taxon>
        <taxon>Bacilli</taxon>
        <taxon>Bacillales</taxon>
        <taxon>Alicyclobacillaceae</taxon>
        <taxon>Alicyclobacillus</taxon>
    </lineage>
</organism>
<protein>
    <submittedName>
        <fullName evidence="2">NUDIX domain-containing protein</fullName>
    </submittedName>
</protein>
<dbReference type="InterPro" id="IPR000086">
    <property type="entry name" value="NUDIX_hydrolase_dom"/>
</dbReference>
<keyword evidence="3" id="KW-1185">Reference proteome</keyword>
<dbReference type="PROSITE" id="PS51462">
    <property type="entry name" value="NUDIX"/>
    <property type="match status" value="1"/>
</dbReference>
<reference evidence="2 3" key="1">
    <citation type="journal article" date="2024" name="Int. J. Mol. Sci.">
        <title>Exploration of Alicyclobacillus spp. Genome in Search of Antibiotic Resistance.</title>
        <authorList>
            <person name="Bucka-Kolendo J."/>
            <person name="Kiousi D.E."/>
            <person name="Dekowska A."/>
            <person name="Mikolajczuk-Szczyrba A."/>
            <person name="Karadedos D.M."/>
            <person name="Michael P."/>
            <person name="Galanis A."/>
            <person name="Sokolowska B."/>
        </authorList>
    </citation>
    <scope>NUCLEOTIDE SEQUENCE [LARGE SCALE GENOMIC DNA]</scope>
    <source>
        <strain evidence="2 3">KKP 3000</strain>
    </source>
</reference>
<dbReference type="InterPro" id="IPR015797">
    <property type="entry name" value="NUDIX_hydrolase-like_dom_sf"/>
</dbReference>
<dbReference type="EMBL" id="JBDXSU010000006">
    <property type="protein sequence ID" value="MFB5190694.1"/>
    <property type="molecule type" value="Genomic_DNA"/>
</dbReference>
<accession>A0ABV5AEM4</accession>
<dbReference type="Proteomes" id="UP001579974">
    <property type="component" value="Unassembled WGS sequence"/>
</dbReference>
<dbReference type="PANTHER" id="PTHR10885:SF20">
    <property type="entry name" value="NUDIX HYDROLASE DOMAIN-CONTAINING PROTEIN"/>
    <property type="match status" value="1"/>
</dbReference>
<dbReference type="SUPFAM" id="SSF55811">
    <property type="entry name" value="Nudix"/>
    <property type="match status" value="1"/>
</dbReference>
<dbReference type="CDD" id="cd04692">
    <property type="entry name" value="NUDIX_Hydrolase"/>
    <property type="match status" value="1"/>
</dbReference>
<gene>
    <name evidence="2" type="ORF">KKP3000_004166</name>
</gene>
<feature type="domain" description="Nudix hydrolase" evidence="1">
    <location>
        <begin position="28"/>
        <end position="167"/>
    </location>
</feature>
<name>A0ABV5AEM4_9BACL</name>